<dbReference type="GO" id="GO:0005524">
    <property type="term" value="F:ATP binding"/>
    <property type="evidence" value="ECO:0007669"/>
    <property type="project" value="InterPro"/>
</dbReference>
<dbReference type="SUPFAM" id="SSF90123">
    <property type="entry name" value="ABC transporter transmembrane region"/>
    <property type="match status" value="1"/>
</dbReference>
<sequence>ASILMGLAVWIALIGAYYYSGLCSEGIVAFVRQRILFKMLHRNAEYFDHPETSNATIVSNLNQHSSALMASLDHRLILFVWCTASFFICLLFTFAAKWEIGMIGLAASILFFALLLGLFNLMTTFVERDSRESRTAEVALEILEQTRTIQIMAVEGYFEEKYARSQQDVKPLKKR</sequence>
<dbReference type="InterPro" id="IPR036640">
    <property type="entry name" value="ABC1_TM_sf"/>
</dbReference>
<dbReference type="GO" id="GO:0140359">
    <property type="term" value="F:ABC-type transporter activity"/>
    <property type="evidence" value="ECO:0007669"/>
    <property type="project" value="InterPro"/>
</dbReference>
<evidence type="ECO:0000256" key="3">
    <source>
        <dbReference type="ARBA" id="ARBA00022989"/>
    </source>
</evidence>
<feature type="domain" description="ABC transmembrane type-1" evidence="6">
    <location>
        <begin position="1"/>
        <end position="175"/>
    </location>
</feature>
<organism evidence="7 8">
    <name type="scientific">Pristionchus fissidentatus</name>
    <dbReference type="NCBI Taxonomy" id="1538716"/>
    <lineage>
        <taxon>Eukaryota</taxon>
        <taxon>Metazoa</taxon>
        <taxon>Ecdysozoa</taxon>
        <taxon>Nematoda</taxon>
        <taxon>Chromadorea</taxon>
        <taxon>Rhabditida</taxon>
        <taxon>Rhabditina</taxon>
        <taxon>Diplogasteromorpha</taxon>
        <taxon>Diplogasteroidea</taxon>
        <taxon>Neodiplogasteridae</taxon>
        <taxon>Pristionchus</taxon>
    </lineage>
</organism>
<evidence type="ECO:0000256" key="1">
    <source>
        <dbReference type="ARBA" id="ARBA00004141"/>
    </source>
</evidence>
<dbReference type="AlphaFoldDB" id="A0AAV5VP64"/>
<dbReference type="Pfam" id="PF00664">
    <property type="entry name" value="ABC_membrane"/>
    <property type="match status" value="1"/>
</dbReference>
<gene>
    <name evidence="7" type="ORF">PFISCL1PPCAC_12616</name>
</gene>
<dbReference type="InterPro" id="IPR039421">
    <property type="entry name" value="Type_1_exporter"/>
</dbReference>
<dbReference type="PANTHER" id="PTHR24221">
    <property type="entry name" value="ATP-BINDING CASSETTE SUB-FAMILY B"/>
    <property type="match status" value="1"/>
</dbReference>
<keyword evidence="3 5" id="KW-1133">Transmembrane helix</keyword>
<accession>A0AAV5VP64</accession>
<feature type="transmembrane region" description="Helical" evidence="5">
    <location>
        <begin position="76"/>
        <end position="96"/>
    </location>
</feature>
<protein>
    <recommendedName>
        <fullName evidence="6">ABC transmembrane type-1 domain-containing protein</fullName>
    </recommendedName>
</protein>
<reference evidence="7" key="1">
    <citation type="submission" date="2023-10" db="EMBL/GenBank/DDBJ databases">
        <title>Genome assembly of Pristionchus species.</title>
        <authorList>
            <person name="Yoshida K."/>
            <person name="Sommer R.J."/>
        </authorList>
    </citation>
    <scope>NUCLEOTIDE SEQUENCE</scope>
    <source>
        <strain evidence="7">RS5133</strain>
    </source>
</reference>
<dbReference type="InterPro" id="IPR011527">
    <property type="entry name" value="ABC1_TM_dom"/>
</dbReference>
<evidence type="ECO:0000256" key="4">
    <source>
        <dbReference type="ARBA" id="ARBA00023136"/>
    </source>
</evidence>
<feature type="transmembrane region" description="Helical" evidence="5">
    <location>
        <begin position="6"/>
        <end position="31"/>
    </location>
</feature>
<comment type="caution">
    <text evidence="7">The sequence shown here is derived from an EMBL/GenBank/DDBJ whole genome shotgun (WGS) entry which is preliminary data.</text>
</comment>
<name>A0AAV5VP64_9BILA</name>
<dbReference type="GO" id="GO:0016020">
    <property type="term" value="C:membrane"/>
    <property type="evidence" value="ECO:0007669"/>
    <property type="project" value="UniProtKB-SubCell"/>
</dbReference>
<dbReference type="Gene3D" id="1.20.1560.10">
    <property type="entry name" value="ABC transporter type 1, transmembrane domain"/>
    <property type="match status" value="1"/>
</dbReference>
<dbReference type="Proteomes" id="UP001432322">
    <property type="component" value="Unassembled WGS sequence"/>
</dbReference>
<feature type="non-terminal residue" evidence="7">
    <location>
        <position position="175"/>
    </location>
</feature>
<evidence type="ECO:0000256" key="5">
    <source>
        <dbReference type="SAM" id="Phobius"/>
    </source>
</evidence>
<dbReference type="PANTHER" id="PTHR24221:SF617">
    <property type="entry name" value="P-GLYCOPROTEIN RELATED"/>
    <property type="match status" value="1"/>
</dbReference>
<comment type="subcellular location">
    <subcellularLocation>
        <location evidence="1">Membrane</location>
        <topology evidence="1">Multi-pass membrane protein</topology>
    </subcellularLocation>
</comment>
<keyword evidence="4 5" id="KW-0472">Membrane</keyword>
<proteinExistence type="predicted"/>
<evidence type="ECO:0000256" key="2">
    <source>
        <dbReference type="ARBA" id="ARBA00022692"/>
    </source>
</evidence>
<evidence type="ECO:0000313" key="7">
    <source>
        <dbReference type="EMBL" id="GMT21319.1"/>
    </source>
</evidence>
<feature type="non-terminal residue" evidence="7">
    <location>
        <position position="1"/>
    </location>
</feature>
<keyword evidence="2 5" id="KW-0812">Transmembrane</keyword>
<evidence type="ECO:0000259" key="6">
    <source>
        <dbReference type="PROSITE" id="PS50929"/>
    </source>
</evidence>
<evidence type="ECO:0000313" key="8">
    <source>
        <dbReference type="Proteomes" id="UP001432322"/>
    </source>
</evidence>
<dbReference type="EMBL" id="BTSY01000004">
    <property type="protein sequence ID" value="GMT21319.1"/>
    <property type="molecule type" value="Genomic_DNA"/>
</dbReference>
<dbReference type="PROSITE" id="PS50929">
    <property type="entry name" value="ABC_TM1F"/>
    <property type="match status" value="1"/>
</dbReference>
<keyword evidence="8" id="KW-1185">Reference proteome</keyword>
<feature type="transmembrane region" description="Helical" evidence="5">
    <location>
        <begin position="102"/>
        <end position="126"/>
    </location>
</feature>